<dbReference type="Proteomes" id="UP000546173">
    <property type="component" value="Unassembled WGS sequence"/>
</dbReference>
<protein>
    <submittedName>
        <fullName evidence="1">Uncharacterized protein</fullName>
    </submittedName>
</protein>
<proteinExistence type="predicted"/>
<evidence type="ECO:0000313" key="1">
    <source>
        <dbReference type="EMBL" id="MBC2680627.1"/>
    </source>
</evidence>
<evidence type="ECO:0000313" key="2">
    <source>
        <dbReference type="Proteomes" id="UP000546173"/>
    </source>
</evidence>
<dbReference type="AlphaFoldDB" id="A0A7X1KVM2"/>
<dbReference type="EMBL" id="JACMYH010000009">
    <property type="protein sequence ID" value="MBC2680627.1"/>
    <property type="molecule type" value="Genomic_DNA"/>
</dbReference>
<dbReference type="RefSeq" id="WP_185795401.1">
    <property type="nucleotide sequence ID" value="NZ_JACMYH010000009.1"/>
</dbReference>
<gene>
    <name evidence="1" type="ORF">H7993_19715</name>
</gene>
<reference evidence="1 2" key="1">
    <citation type="submission" date="2020-08" db="EMBL/GenBank/DDBJ databases">
        <title>Pseudomonas sp. nov.</title>
        <authorList>
            <person name="Gieschler S."/>
            <person name="Fiedler G."/>
            <person name="Brinks E."/>
            <person name="Boehnlein C."/>
            <person name="Franz C.M.A.P."/>
            <person name="Kabisch J."/>
        </authorList>
    </citation>
    <scope>NUCLEOTIDE SEQUENCE [LARGE SCALE GENOMIC DNA]</scope>
    <source>
        <strain evidence="1 2">MBT-2</strain>
    </source>
</reference>
<sequence>MPQPKSNIGELFSERQSIKDRLAETCTVDEVSIERLKRRFREALRNLALSVAQQAAVYHELACLAGFQGRYHEVISNMNRSKELGMDPIAVGFSSAYLALLNGRVLDARKVIEELKEFVTEENIPLLRAQQAQVGMLGDFMANEIINDDFQREALEVKAVIERLGVSDIEITKRLDAACQLIRSKINHPLIAYKLFAKGEEGILYRFMVKAPASELVALNEQILDVLLERFDNEIDNEISIMVTPWTASYHQISEEAYRVGVS</sequence>
<accession>A0A7X1KVM2</accession>
<comment type="caution">
    <text evidence="1">The sequence shown here is derived from an EMBL/GenBank/DDBJ whole genome shotgun (WGS) entry which is preliminary data.</text>
</comment>
<keyword evidence="2" id="KW-1185">Reference proteome</keyword>
<organism evidence="1 2">
    <name type="scientific">Pseudomonas baltica</name>
    <dbReference type="NCBI Taxonomy" id="2762576"/>
    <lineage>
        <taxon>Bacteria</taxon>
        <taxon>Pseudomonadati</taxon>
        <taxon>Pseudomonadota</taxon>
        <taxon>Gammaproteobacteria</taxon>
        <taxon>Pseudomonadales</taxon>
        <taxon>Pseudomonadaceae</taxon>
        <taxon>Pseudomonas</taxon>
    </lineage>
</organism>
<name>A0A7X1KVM2_9PSED</name>